<name>A0A3B0YPH4_9ZZZZ</name>
<evidence type="ECO:0000256" key="1">
    <source>
        <dbReference type="ARBA" id="ARBA00022729"/>
    </source>
</evidence>
<evidence type="ECO:0000313" key="3">
    <source>
        <dbReference type="EMBL" id="VAW77152.1"/>
    </source>
</evidence>
<gene>
    <name evidence="3" type="ORF">MNBD_GAMMA14-1719</name>
</gene>
<dbReference type="GO" id="GO:0004190">
    <property type="term" value="F:aspartic-type endopeptidase activity"/>
    <property type="evidence" value="ECO:0007669"/>
    <property type="project" value="InterPro"/>
</dbReference>
<organism evidence="3">
    <name type="scientific">hydrothermal vent metagenome</name>
    <dbReference type="NCBI Taxonomy" id="652676"/>
    <lineage>
        <taxon>unclassified sequences</taxon>
        <taxon>metagenomes</taxon>
        <taxon>ecological metagenomes</taxon>
    </lineage>
</organism>
<reference evidence="3" key="1">
    <citation type="submission" date="2018-06" db="EMBL/GenBank/DDBJ databases">
        <authorList>
            <person name="Zhirakovskaya E."/>
        </authorList>
    </citation>
    <scope>NUCLEOTIDE SEQUENCE</scope>
</reference>
<sequence>MLRVPGSGGLITVLWLMLALLPAYSSCADAQGAGTLAIRGGLLDFDLQEFDQQGDRLVHESGPLYGIDADVAFRSRQTEIRFGVAYYGGDVDYDGQTQTRVPINSSTREQLVDLSLMVVYHLPSVVAPALSLYGGPGFRYWRRDIQSAGMASGLDESYRWWKFQAGMEMAWSQEKNRWILDGRVIRALSPEVEINFGDRFDSADLNLGDRWGWRVGGRWIRVLSPRLEATLDLSYQRQRLGNSNTETLKRNGAPVGSVYQPRIEMKNLGVLIGLRRTW</sequence>
<dbReference type="AlphaFoldDB" id="A0A3B0YPH4"/>
<dbReference type="InterPro" id="IPR020080">
    <property type="entry name" value="OM_adhesin/peptidase_omptin"/>
</dbReference>
<evidence type="ECO:0000259" key="2">
    <source>
        <dbReference type="Pfam" id="PF13505"/>
    </source>
</evidence>
<dbReference type="InterPro" id="IPR027385">
    <property type="entry name" value="Beta-barrel_OMP"/>
</dbReference>
<dbReference type="SUPFAM" id="SSF69917">
    <property type="entry name" value="OMPT-like"/>
    <property type="match status" value="1"/>
</dbReference>
<feature type="domain" description="Outer membrane protein beta-barrel" evidence="2">
    <location>
        <begin position="18"/>
        <end position="171"/>
    </location>
</feature>
<accession>A0A3B0YPH4</accession>
<keyword evidence="1" id="KW-0732">Signal</keyword>
<proteinExistence type="predicted"/>
<dbReference type="EMBL" id="UOFM01000211">
    <property type="protein sequence ID" value="VAW77152.1"/>
    <property type="molecule type" value="Genomic_DNA"/>
</dbReference>
<protein>
    <recommendedName>
        <fullName evidence="2">Outer membrane protein beta-barrel domain-containing protein</fullName>
    </recommendedName>
</protein>
<dbReference type="Pfam" id="PF13505">
    <property type="entry name" value="OMP_b-brl"/>
    <property type="match status" value="1"/>
</dbReference>